<dbReference type="InterPro" id="IPR050282">
    <property type="entry name" value="Cycloisomerase_2"/>
</dbReference>
<dbReference type="InterPro" id="IPR019405">
    <property type="entry name" value="Lactonase_7-beta_prop"/>
</dbReference>
<reference evidence="2" key="2">
    <citation type="submission" date="2020-09" db="EMBL/GenBank/DDBJ databases">
        <authorList>
            <person name="Sun Q."/>
            <person name="Zhou Y."/>
        </authorList>
    </citation>
    <scope>NUCLEOTIDE SEQUENCE</scope>
    <source>
        <strain evidence="2">CGMCC 1.15371</strain>
    </source>
</reference>
<dbReference type="InterPro" id="IPR015943">
    <property type="entry name" value="WD40/YVTN_repeat-like_dom_sf"/>
</dbReference>
<dbReference type="Proteomes" id="UP000628775">
    <property type="component" value="Unassembled WGS sequence"/>
</dbReference>
<reference evidence="2" key="1">
    <citation type="journal article" date="2014" name="Int. J. Syst. Evol. Microbiol.">
        <title>Complete genome sequence of Corynebacterium casei LMG S-19264T (=DSM 44701T), isolated from a smear-ripened cheese.</title>
        <authorList>
            <consortium name="US DOE Joint Genome Institute (JGI-PGF)"/>
            <person name="Walter F."/>
            <person name="Albersmeier A."/>
            <person name="Kalinowski J."/>
            <person name="Ruckert C."/>
        </authorList>
    </citation>
    <scope>NUCLEOTIDE SEQUENCE</scope>
    <source>
        <strain evidence="2">CGMCC 1.15371</strain>
    </source>
</reference>
<dbReference type="EMBL" id="BMIR01000009">
    <property type="protein sequence ID" value="GGE42215.1"/>
    <property type="molecule type" value="Genomic_DNA"/>
</dbReference>
<dbReference type="Pfam" id="PF10282">
    <property type="entry name" value="Lactonase"/>
    <property type="match status" value="1"/>
</dbReference>
<evidence type="ECO:0008006" key="4">
    <source>
        <dbReference type="Google" id="ProtNLM"/>
    </source>
</evidence>
<evidence type="ECO:0000313" key="3">
    <source>
        <dbReference type="Proteomes" id="UP000628775"/>
    </source>
</evidence>
<dbReference type="PANTHER" id="PTHR30344">
    <property type="entry name" value="6-PHOSPHOGLUCONOLACTONASE-RELATED"/>
    <property type="match status" value="1"/>
</dbReference>
<keyword evidence="3" id="KW-1185">Reference proteome</keyword>
<name>A0A8J2YHA0_9BACL</name>
<proteinExistence type="inferred from homology"/>
<dbReference type="SUPFAM" id="SSF51004">
    <property type="entry name" value="C-terminal (heme d1) domain of cytochrome cd1-nitrite reductase"/>
    <property type="match status" value="1"/>
</dbReference>
<gene>
    <name evidence="2" type="ORF">GCM10011391_21260</name>
</gene>
<evidence type="ECO:0000256" key="1">
    <source>
        <dbReference type="ARBA" id="ARBA00005564"/>
    </source>
</evidence>
<accession>A0A8J2YHA0</accession>
<dbReference type="Gene3D" id="2.130.10.10">
    <property type="entry name" value="YVTN repeat-like/Quinoprotein amine dehydrogenase"/>
    <property type="match status" value="1"/>
</dbReference>
<dbReference type="RefSeq" id="WP_188693383.1">
    <property type="nucleotide sequence ID" value="NZ_BMIR01000009.1"/>
</dbReference>
<dbReference type="AlphaFoldDB" id="A0A8J2YHA0"/>
<evidence type="ECO:0000313" key="2">
    <source>
        <dbReference type="EMBL" id="GGE42215.1"/>
    </source>
</evidence>
<organism evidence="2 3">
    <name type="scientific">Pullulanibacillus camelliae</name>
    <dbReference type="NCBI Taxonomy" id="1707096"/>
    <lineage>
        <taxon>Bacteria</taxon>
        <taxon>Bacillati</taxon>
        <taxon>Bacillota</taxon>
        <taxon>Bacilli</taxon>
        <taxon>Bacillales</taxon>
        <taxon>Sporolactobacillaceae</taxon>
        <taxon>Pullulanibacillus</taxon>
    </lineage>
</organism>
<dbReference type="PANTHER" id="PTHR30344:SF1">
    <property type="entry name" value="6-PHOSPHOGLUCONOLACTONASE"/>
    <property type="match status" value="1"/>
</dbReference>
<protein>
    <recommendedName>
        <fullName evidence="4">Lactonase family protein</fullName>
    </recommendedName>
</protein>
<comment type="similarity">
    <text evidence="1">Belongs to the cycloisomerase 2 family.</text>
</comment>
<dbReference type="GO" id="GO:0017057">
    <property type="term" value="F:6-phosphogluconolactonase activity"/>
    <property type="evidence" value="ECO:0007669"/>
    <property type="project" value="TreeGrafter"/>
</dbReference>
<comment type="caution">
    <text evidence="2">The sequence shown here is derived from an EMBL/GenBank/DDBJ whole genome shotgun (WGS) entry which is preliminary data.</text>
</comment>
<dbReference type="InterPro" id="IPR011048">
    <property type="entry name" value="Haem_d1_sf"/>
</dbReference>
<sequence length="349" mass="38934">MSYAYVGCRTTKERHARGKGLKVYKIEEKSGEWQEIQLIELENPSYLAFDRNKEYLYTVHGDKTEVSAFKIDSATGKLHYLNTAYAGGKNPVYLTIDKTNSYCFVATLQGGKVATLKRGSDGRLSDPVHEVHIPGLEEGNISYPHQCILSQSMDYLLVPAQGRDQGYGQVNVYKVEESGALLKTCALKARPGAEPRHAAVHSNERFVYVLNEKDNSVVYYQLNRETGKLTPKQNVPTLPEYYTGNGEGGTVIIHPFANYLYVSNRIHDSITIFSIDDYTGYLKNIGCVPTLGKTPRHITIDETGKFLYATNEDSDSVVVYAVDEQTGQLTYTGRQIETGSPVCLLTRNT</sequence>